<evidence type="ECO:0000313" key="10">
    <source>
        <dbReference type="EMBL" id="KRT56198.1"/>
    </source>
</evidence>
<evidence type="ECO:0000256" key="1">
    <source>
        <dbReference type="ARBA" id="ARBA00003065"/>
    </source>
</evidence>
<dbReference type="AlphaFoldDB" id="A0A0T5Z9S6"/>
<dbReference type="GO" id="GO:0006302">
    <property type="term" value="P:double-strand break repair"/>
    <property type="evidence" value="ECO:0007669"/>
    <property type="project" value="TreeGrafter"/>
</dbReference>
<comment type="caution">
    <text evidence="11">The sequence shown here is derived from an EMBL/GenBank/DDBJ whole genome shotgun (WGS) entry which is preliminary data.</text>
</comment>
<dbReference type="InterPro" id="IPR003717">
    <property type="entry name" value="RecO"/>
</dbReference>
<dbReference type="PANTHER" id="PTHR33991">
    <property type="entry name" value="DNA REPAIR PROTEIN RECO"/>
    <property type="match status" value="1"/>
</dbReference>
<dbReference type="OrthoDB" id="9804792at2"/>
<dbReference type="PANTHER" id="PTHR33991:SF1">
    <property type="entry name" value="DNA REPAIR PROTEIN RECO"/>
    <property type="match status" value="1"/>
</dbReference>
<dbReference type="STRING" id="54398.Ga0074115_13419"/>
<dbReference type="SUPFAM" id="SSF50249">
    <property type="entry name" value="Nucleic acid-binding proteins"/>
    <property type="match status" value="1"/>
</dbReference>
<accession>A0A0T5Z9S6</accession>
<evidence type="ECO:0000313" key="11">
    <source>
        <dbReference type="EMBL" id="KRT59523.1"/>
    </source>
</evidence>
<evidence type="ECO:0000256" key="4">
    <source>
        <dbReference type="ARBA" id="ARBA00022763"/>
    </source>
</evidence>
<name>A0A0T5Z9S6_9GAMM</name>
<gene>
    <name evidence="8" type="primary">recO</name>
    <name evidence="10" type="ORF">Ga0074115_13419</name>
    <name evidence="11" type="ORF">Ga0076813_155313</name>
</gene>
<keyword evidence="4 8" id="KW-0227">DNA damage</keyword>
<dbReference type="SUPFAM" id="SSF57863">
    <property type="entry name" value="ArfGap/RecO-like zinc finger"/>
    <property type="match status" value="1"/>
</dbReference>
<dbReference type="GO" id="GO:0006310">
    <property type="term" value="P:DNA recombination"/>
    <property type="evidence" value="ECO:0007669"/>
    <property type="project" value="UniProtKB-UniRule"/>
</dbReference>
<evidence type="ECO:0000313" key="12">
    <source>
        <dbReference type="Proteomes" id="UP000051276"/>
    </source>
</evidence>
<protein>
    <recommendedName>
        <fullName evidence="3 8">DNA repair protein RecO</fullName>
    </recommendedName>
    <alternativeName>
        <fullName evidence="7 8">Recombination protein O</fullName>
    </alternativeName>
</protein>
<evidence type="ECO:0000259" key="9">
    <source>
        <dbReference type="Pfam" id="PF11967"/>
    </source>
</evidence>
<dbReference type="Proteomes" id="UP000051276">
    <property type="component" value="Unassembled WGS sequence"/>
</dbReference>
<organism evidence="11 12">
    <name type="scientific">endosymbiont of Ridgeia piscesae</name>
    <dbReference type="NCBI Taxonomy" id="54398"/>
    <lineage>
        <taxon>Bacteria</taxon>
        <taxon>Pseudomonadati</taxon>
        <taxon>Pseudomonadota</taxon>
        <taxon>Gammaproteobacteria</taxon>
        <taxon>sulfur-oxidizing symbionts</taxon>
    </lineage>
</organism>
<dbReference type="Gene3D" id="1.20.1440.120">
    <property type="entry name" value="Recombination protein O, C-terminal domain"/>
    <property type="match status" value="1"/>
</dbReference>
<evidence type="ECO:0000256" key="2">
    <source>
        <dbReference type="ARBA" id="ARBA00007452"/>
    </source>
</evidence>
<dbReference type="PATRIC" id="fig|54398.3.peg.2759"/>
<dbReference type="EMBL" id="LMXI01000141">
    <property type="protein sequence ID" value="KRT59523.1"/>
    <property type="molecule type" value="Genomic_DNA"/>
</dbReference>
<dbReference type="GO" id="GO:0043590">
    <property type="term" value="C:bacterial nucleoid"/>
    <property type="evidence" value="ECO:0007669"/>
    <property type="project" value="TreeGrafter"/>
</dbReference>
<dbReference type="RefSeq" id="WP_057955797.1">
    <property type="nucleotide sequence ID" value="NZ_KQ556893.1"/>
</dbReference>
<keyword evidence="13" id="KW-1185">Reference proteome</keyword>
<dbReference type="Pfam" id="PF02565">
    <property type="entry name" value="RecO_C"/>
    <property type="match status" value="1"/>
</dbReference>
<dbReference type="InterPro" id="IPR042242">
    <property type="entry name" value="RecO_C"/>
</dbReference>
<evidence type="ECO:0000256" key="5">
    <source>
        <dbReference type="ARBA" id="ARBA00023172"/>
    </source>
</evidence>
<dbReference type="Gene3D" id="2.40.50.140">
    <property type="entry name" value="Nucleic acid-binding proteins"/>
    <property type="match status" value="1"/>
</dbReference>
<dbReference type="Proteomes" id="UP000051634">
    <property type="component" value="Unassembled WGS sequence"/>
</dbReference>
<keyword evidence="6 8" id="KW-0234">DNA repair</keyword>
<dbReference type="HAMAP" id="MF_00201">
    <property type="entry name" value="RecO"/>
    <property type="match status" value="1"/>
</dbReference>
<dbReference type="NCBIfam" id="TIGR00613">
    <property type="entry name" value="reco"/>
    <property type="match status" value="1"/>
</dbReference>
<dbReference type="InterPro" id="IPR022572">
    <property type="entry name" value="DNA_rep/recomb_RecO_N"/>
</dbReference>
<evidence type="ECO:0000313" key="13">
    <source>
        <dbReference type="Proteomes" id="UP000051634"/>
    </source>
</evidence>
<proteinExistence type="inferred from homology"/>
<dbReference type="InterPro" id="IPR012340">
    <property type="entry name" value="NA-bd_OB-fold"/>
</dbReference>
<dbReference type="Pfam" id="PF11967">
    <property type="entry name" value="RecO_N"/>
    <property type="match status" value="1"/>
</dbReference>
<evidence type="ECO:0000256" key="6">
    <source>
        <dbReference type="ARBA" id="ARBA00023204"/>
    </source>
</evidence>
<comment type="function">
    <text evidence="1 8">Involved in DNA repair and RecF pathway recombination.</text>
</comment>
<reference evidence="12 13" key="1">
    <citation type="submission" date="2015-11" db="EMBL/GenBank/DDBJ databases">
        <title>The genome of Candidatus Endoriftia persephone in Ridgeia piscesae and population structure of the North Eastern Pacific vestimentiferan symbionts.</title>
        <authorList>
            <person name="Perez M."/>
            <person name="Juniper K.S."/>
        </authorList>
    </citation>
    <scope>NUCLEOTIDE SEQUENCE [LARGE SCALE GENOMIC DNA]</scope>
    <source>
        <strain evidence="11">Ind10</strain>
        <strain evidence="10">Ind11</strain>
    </source>
</reference>
<comment type="similarity">
    <text evidence="2 8">Belongs to the RecO family.</text>
</comment>
<keyword evidence="5 8" id="KW-0233">DNA recombination</keyword>
<feature type="domain" description="DNA replication/recombination mediator RecO N-terminal" evidence="9">
    <location>
        <begin position="7"/>
        <end position="76"/>
    </location>
</feature>
<sequence length="236" mass="27019">MVDNALQPCFILHRREYRNTSLLLELFTPEQGRLPAIARGARSGRSMLGAILQPFRPLLVSLKGRGEVKTLSKSEPEGRALLLQGNHLYCGFYLNELLTRLLQREDPHPQLFLHYSNTLTALAAAEPMEAVLRHFELELLDELGYGLLLDQEADNGDKIEAERLYEFHIEHGPVVFETGRMRSPMVVHGATMLGMHRRDFSERRTIQEARGLMRRVLAFYLGNKPLKSRELFRSTP</sequence>
<evidence type="ECO:0000256" key="8">
    <source>
        <dbReference type="HAMAP-Rule" id="MF_00201"/>
    </source>
</evidence>
<evidence type="ECO:0000256" key="7">
    <source>
        <dbReference type="ARBA" id="ARBA00033409"/>
    </source>
</evidence>
<dbReference type="EMBL" id="LDXT01000063">
    <property type="protein sequence ID" value="KRT56198.1"/>
    <property type="molecule type" value="Genomic_DNA"/>
</dbReference>
<dbReference type="InterPro" id="IPR037278">
    <property type="entry name" value="ARFGAP/RecO"/>
</dbReference>
<evidence type="ECO:0000256" key="3">
    <source>
        <dbReference type="ARBA" id="ARBA00021310"/>
    </source>
</evidence>